<dbReference type="AlphaFoldDB" id="A0A7S1FK93"/>
<feature type="region of interest" description="Disordered" evidence="1">
    <location>
        <begin position="112"/>
        <end position="132"/>
    </location>
</feature>
<sequence length="439" mass="47546">MPSPGLPPTRSPSFAECLGAQISCGACPAPAAESSGCDWIALYLNQKGAPPRNAQELIAFARHRGGALLYRDARRAVFQAGIGAEAQPAVAHTDALGRSLADISDENAAASRARKRSASLGVPSRRAPAREERRIEVGPPPFLRNAQKQKQDSTVDVMLSAHWEQIFQSLNREKAERVSLSMRVDELLASDGRVRDEVERLSALVEREIRKRRSLATKWSDLTKEVHKALGCAATAPRHGESVAIAKGDDEASDLFYPCNAACVRPPAGEGDSHEADDSVDSFRNEIRGELSRIESLTTSLGQKVENLVTFTWNAEEMRASLANDVAHVVKTVASSGERASCLGTDVSQVYERLKAAGDVRPPAELREVSVEPASCCENSLPPRRSERYGPPESSRIEANCDAVHGGPTSHSVPRTSLRRVSLVGMRRHASPKRSRAPD</sequence>
<reference evidence="2" key="1">
    <citation type="submission" date="2021-01" db="EMBL/GenBank/DDBJ databases">
        <authorList>
            <person name="Corre E."/>
            <person name="Pelletier E."/>
            <person name="Niang G."/>
            <person name="Scheremetjew M."/>
            <person name="Finn R."/>
            <person name="Kale V."/>
            <person name="Holt S."/>
            <person name="Cochrane G."/>
            <person name="Meng A."/>
            <person name="Brown T."/>
            <person name="Cohen L."/>
        </authorList>
    </citation>
    <scope>NUCLEOTIDE SEQUENCE</scope>
</reference>
<organism evidence="2">
    <name type="scientific">Noctiluca scintillans</name>
    <name type="common">Sea sparkle</name>
    <name type="synonym">Red tide dinoflagellate</name>
    <dbReference type="NCBI Taxonomy" id="2966"/>
    <lineage>
        <taxon>Eukaryota</taxon>
        <taxon>Sar</taxon>
        <taxon>Alveolata</taxon>
        <taxon>Dinophyceae</taxon>
        <taxon>Noctilucales</taxon>
        <taxon>Noctilucaceae</taxon>
        <taxon>Noctiluca</taxon>
    </lineage>
</organism>
<evidence type="ECO:0000256" key="1">
    <source>
        <dbReference type="SAM" id="MobiDB-lite"/>
    </source>
</evidence>
<accession>A0A7S1FK93</accession>
<protein>
    <submittedName>
        <fullName evidence="2">Uncharacterized protein</fullName>
    </submittedName>
</protein>
<evidence type="ECO:0000313" key="2">
    <source>
        <dbReference type="EMBL" id="CAD8871691.1"/>
    </source>
</evidence>
<gene>
    <name evidence="2" type="ORF">NSCI0253_LOCUS46048</name>
</gene>
<dbReference type="EMBL" id="HBFQ01064902">
    <property type="protein sequence ID" value="CAD8871691.1"/>
    <property type="molecule type" value="Transcribed_RNA"/>
</dbReference>
<proteinExistence type="predicted"/>
<feature type="region of interest" description="Disordered" evidence="1">
    <location>
        <begin position="371"/>
        <end position="418"/>
    </location>
</feature>
<name>A0A7S1FK93_NOCSC</name>